<gene>
    <name evidence="7" type="ORF">ACFQ2C_03280</name>
</gene>
<evidence type="ECO:0000259" key="6">
    <source>
        <dbReference type="PROSITE" id="PS50059"/>
    </source>
</evidence>
<comment type="catalytic activity">
    <reaction evidence="1 3 4">
        <text>[protein]-peptidylproline (omega=180) = [protein]-peptidylproline (omega=0)</text>
        <dbReference type="Rhea" id="RHEA:16237"/>
        <dbReference type="Rhea" id="RHEA-COMP:10747"/>
        <dbReference type="Rhea" id="RHEA-COMP:10748"/>
        <dbReference type="ChEBI" id="CHEBI:83833"/>
        <dbReference type="ChEBI" id="CHEBI:83834"/>
        <dbReference type="EC" id="5.2.1.8"/>
    </reaction>
</comment>
<dbReference type="GO" id="GO:0003755">
    <property type="term" value="F:peptidyl-prolyl cis-trans isomerase activity"/>
    <property type="evidence" value="ECO:0007669"/>
    <property type="project" value="UniProtKB-EC"/>
</dbReference>
<proteinExistence type="inferred from homology"/>
<evidence type="ECO:0000256" key="4">
    <source>
        <dbReference type="RuleBase" id="RU003915"/>
    </source>
</evidence>
<dbReference type="SUPFAM" id="SSF54534">
    <property type="entry name" value="FKBP-like"/>
    <property type="match status" value="1"/>
</dbReference>
<dbReference type="PROSITE" id="PS51257">
    <property type="entry name" value="PROKAR_LIPOPROTEIN"/>
    <property type="match status" value="1"/>
</dbReference>
<organism evidence="7 8">
    <name type="scientific">Sphingobacterium daejeonense</name>
    <dbReference type="NCBI Taxonomy" id="371142"/>
    <lineage>
        <taxon>Bacteria</taxon>
        <taxon>Pseudomonadati</taxon>
        <taxon>Bacteroidota</taxon>
        <taxon>Sphingobacteriia</taxon>
        <taxon>Sphingobacteriales</taxon>
        <taxon>Sphingobacteriaceae</taxon>
        <taxon>Sphingobacterium</taxon>
    </lineage>
</organism>
<evidence type="ECO:0000313" key="7">
    <source>
        <dbReference type="EMBL" id="MFD1164621.1"/>
    </source>
</evidence>
<evidence type="ECO:0000256" key="2">
    <source>
        <dbReference type="ARBA" id="ARBA00023110"/>
    </source>
</evidence>
<dbReference type="Proteomes" id="UP001597205">
    <property type="component" value="Unassembled WGS sequence"/>
</dbReference>
<keyword evidence="3 4" id="KW-0413">Isomerase</keyword>
<keyword evidence="2 3" id="KW-0697">Rotamase</keyword>
<protein>
    <recommendedName>
        <fullName evidence="4">Peptidyl-prolyl cis-trans isomerase</fullName>
        <ecNumber evidence="4">5.2.1.8</ecNumber>
    </recommendedName>
</protein>
<dbReference type="InterPro" id="IPR046357">
    <property type="entry name" value="PPIase_dom_sf"/>
</dbReference>
<keyword evidence="8" id="KW-1185">Reference proteome</keyword>
<evidence type="ECO:0000256" key="3">
    <source>
        <dbReference type="PROSITE-ProRule" id="PRU00277"/>
    </source>
</evidence>
<comment type="caution">
    <text evidence="7">The sequence shown here is derived from an EMBL/GenBank/DDBJ whole genome shotgun (WGS) entry which is preliminary data.</text>
</comment>
<evidence type="ECO:0000256" key="5">
    <source>
        <dbReference type="SAM" id="SignalP"/>
    </source>
</evidence>
<evidence type="ECO:0000313" key="8">
    <source>
        <dbReference type="Proteomes" id="UP001597205"/>
    </source>
</evidence>
<feature type="signal peptide" evidence="5">
    <location>
        <begin position="1"/>
        <end position="21"/>
    </location>
</feature>
<dbReference type="InterPro" id="IPR001179">
    <property type="entry name" value="PPIase_FKBP_dom"/>
</dbReference>
<accession>A0ABW3RHM2</accession>
<dbReference type="Pfam" id="PF00254">
    <property type="entry name" value="FKBP_C"/>
    <property type="match status" value="1"/>
</dbReference>
<sequence length="194" mass="21727">MKNLKLLFIAFLAITTISSCSKDSDNGLGDYEENLKRIDSILKAQAPILKEYAEQNFGENAKIDSTTGIWYEVLESTVDSTYEYIKTGNSWVPVVATINYKGELMNGTEFDSQNNYEMDINGLIPAWLQIFYPENNSPNAFSGILPHGLLIGNKIRFIAPSPYCYDNKPDKNGKIPVNSPLIFNIEVLKLKSAN</sequence>
<dbReference type="EC" id="5.2.1.8" evidence="4"/>
<dbReference type="RefSeq" id="WP_099372079.1">
    <property type="nucleotide sequence ID" value="NZ_JALXMZ010000001.1"/>
</dbReference>
<dbReference type="EMBL" id="JBHTKY010000002">
    <property type="protein sequence ID" value="MFD1164621.1"/>
    <property type="molecule type" value="Genomic_DNA"/>
</dbReference>
<dbReference type="Gene3D" id="3.10.50.40">
    <property type="match status" value="1"/>
</dbReference>
<reference evidence="8" key="1">
    <citation type="journal article" date="2019" name="Int. J. Syst. Evol. Microbiol.">
        <title>The Global Catalogue of Microorganisms (GCM) 10K type strain sequencing project: providing services to taxonomists for standard genome sequencing and annotation.</title>
        <authorList>
            <consortium name="The Broad Institute Genomics Platform"/>
            <consortium name="The Broad Institute Genome Sequencing Center for Infectious Disease"/>
            <person name="Wu L."/>
            <person name="Ma J."/>
        </authorList>
    </citation>
    <scope>NUCLEOTIDE SEQUENCE [LARGE SCALE GENOMIC DNA]</scope>
    <source>
        <strain evidence="8">CCUG 52468</strain>
    </source>
</reference>
<name>A0ABW3RHM2_9SPHI</name>
<feature type="chain" id="PRO_5047383504" description="Peptidyl-prolyl cis-trans isomerase" evidence="5">
    <location>
        <begin position="22"/>
        <end position="194"/>
    </location>
</feature>
<feature type="domain" description="PPIase FKBP-type" evidence="6">
    <location>
        <begin position="93"/>
        <end position="191"/>
    </location>
</feature>
<evidence type="ECO:0000256" key="1">
    <source>
        <dbReference type="ARBA" id="ARBA00000971"/>
    </source>
</evidence>
<keyword evidence="5" id="KW-0732">Signal</keyword>
<dbReference type="PROSITE" id="PS50059">
    <property type="entry name" value="FKBP_PPIASE"/>
    <property type="match status" value="1"/>
</dbReference>
<comment type="similarity">
    <text evidence="4">Belongs to the FKBP-type PPIase family.</text>
</comment>